<name>A0A1W1YJ54_9MICO</name>
<dbReference type="Proteomes" id="UP000192634">
    <property type="component" value="Unassembled WGS sequence"/>
</dbReference>
<proteinExistence type="predicted"/>
<dbReference type="AlphaFoldDB" id="A0A1W1YJ54"/>
<dbReference type="EMBL" id="FWXN01000002">
    <property type="protein sequence ID" value="SMC35778.1"/>
    <property type="molecule type" value="Genomic_DNA"/>
</dbReference>
<organism evidence="1 2">
    <name type="scientific">Janibacter indicus</name>
    <dbReference type="NCBI Taxonomy" id="857417"/>
    <lineage>
        <taxon>Bacteria</taxon>
        <taxon>Bacillati</taxon>
        <taxon>Actinomycetota</taxon>
        <taxon>Actinomycetes</taxon>
        <taxon>Micrococcales</taxon>
        <taxon>Intrasporangiaceae</taxon>
        <taxon>Janibacter</taxon>
    </lineage>
</organism>
<evidence type="ECO:0000313" key="2">
    <source>
        <dbReference type="Proteomes" id="UP000192634"/>
    </source>
</evidence>
<reference evidence="1 2" key="1">
    <citation type="submission" date="2017-04" db="EMBL/GenBank/DDBJ databases">
        <authorList>
            <person name="Afonso C.L."/>
            <person name="Miller P.J."/>
            <person name="Scott M.A."/>
            <person name="Spackman E."/>
            <person name="Goraichik I."/>
            <person name="Dimitrov K.M."/>
            <person name="Suarez D.L."/>
            <person name="Swayne D.E."/>
        </authorList>
    </citation>
    <scope>NUCLEOTIDE SEQUENCE [LARGE SCALE GENOMIC DNA]</scope>
    <source>
        <strain evidence="1 2">CGMCC 1.12511</strain>
    </source>
</reference>
<protein>
    <submittedName>
        <fullName evidence="1">Uncharacterized protein</fullName>
    </submittedName>
</protein>
<sequence length="33" mass="3403">MAGLDEIVAELKASGFVAESLERAGQVATVPQD</sequence>
<gene>
    <name evidence="1" type="ORF">SAMN06296429_10251</name>
</gene>
<evidence type="ECO:0000313" key="1">
    <source>
        <dbReference type="EMBL" id="SMC35778.1"/>
    </source>
</evidence>
<accession>A0A1W1YJ54</accession>